<dbReference type="AlphaFoldDB" id="A0A0F9QZ37"/>
<protein>
    <submittedName>
        <fullName evidence="1">Uncharacterized protein</fullName>
    </submittedName>
</protein>
<evidence type="ECO:0000313" key="1">
    <source>
        <dbReference type="EMBL" id="KKN18376.1"/>
    </source>
</evidence>
<accession>A0A0F9QZ37</accession>
<comment type="caution">
    <text evidence="1">The sequence shown here is derived from an EMBL/GenBank/DDBJ whole genome shotgun (WGS) entry which is preliminary data.</text>
</comment>
<dbReference type="EMBL" id="LAZR01003433">
    <property type="protein sequence ID" value="KKN18376.1"/>
    <property type="molecule type" value="Genomic_DNA"/>
</dbReference>
<reference evidence="1" key="1">
    <citation type="journal article" date="2015" name="Nature">
        <title>Complex archaea that bridge the gap between prokaryotes and eukaryotes.</title>
        <authorList>
            <person name="Spang A."/>
            <person name="Saw J.H."/>
            <person name="Jorgensen S.L."/>
            <person name="Zaremba-Niedzwiedzka K."/>
            <person name="Martijn J."/>
            <person name="Lind A.E."/>
            <person name="van Eijk R."/>
            <person name="Schleper C."/>
            <person name="Guy L."/>
            <person name="Ettema T.J."/>
        </authorList>
    </citation>
    <scope>NUCLEOTIDE SEQUENCE</scope>
</reference>
<gene>
    <name evidence="1" type="ORF">LCGC14_0956270</name>
</gene>
<proteinExistence type="predicted"/>
<sequence>MNKCKNCGTLEERHKDYEENMGEWHCKQFIPSKKTKLMDKGGDVIYVEDLERAGAELV</sequence>
<name>A0A0F9QZ37_9ZZZZ</name>
<organism evidence="1">
    <name type="scientific">marine sediment metagenome</name>
    <dbReference type="NCBI Taxonomy" id="412755"/>
    <lineage>
        <taxon>unclassified sequences</taxon>
        <taxon>metagenomes</taxon>
        <taxon>ecological metagenomes</taxon>
    </lineage>
</organism>